<dbReference type="OrthoDB" id="6155033at2759"/>
<evidence type="ECO:0000256" key="2">
    <source>
        <dbReference type="ARBA" id="ARBA00023043"/>
    </source>
</evidence>
<feature type="repeat" description="ANK" evidence="3">
    <location>
        <begin position="289"/>
        <end position="321"/>
    </location>
</feature>
<organism evidence="5 6">
    <name type="scientific">Lottia gigantea</name>
    <name type="common">Giant owl limpet</name>
    <dbReference type="NCBI Taxonomy" id="225164"/>
    <lineage>
        <taxon>Eukaryota</taxon>
        <taxon>Metazoa</taxon>
        <taxon>Spiralia</taxon>
        <taxon>Lophotrochozoa</taxon>
        <taxon>Mollusca</taxon>
        <taxon>Gastropoda</taxon>
        <taxon>Patellogastropoda</taxon>
        <taxon>Lottioidea</taxon>
        <taxon>Lottiidae</taxon>
        <taxon>Lottia</taxon>
    </lineage>
</organism>
<dbReference type="SUPFAM" id="SSF48403">
    <property type="entry name" value="Ankyrin repeat"/>
    <property type="match status" value="1"/>
</dbReference>
<feature type="region of interest" description="Disordered" evidence="4">
    <location>
        <begin position="1"/>
        <end position="22"/>
    </location>
</feature>
<dbReference type="Pfam" id="PF12796">
    <property type="entry name" value="Ank_2"/>
    <property type="match status" value="2"/>
</dbReference>
<dbReference type="PANTHER" id="PTHR24189:SF50">
    <property type="entry name" value="ANKYRIN REPEAT AND SOCS BOX PROTEIN 2"/>
    <property type="match status" value="1"/>
</dbReference>
<evidence type="ECO:0000313" key="6">
    <source>
        <dbReference type="Proteomes" id="UP000030746"/>
    </source>
</evidence>
<name>V4AVD4_LOTGI</name>
<dbReference type="Gene3D" id="1.10.750.20">
    <property type="entry name" value="SOCS box"/>
    <property type="match status" value="1"/>
</dbReference>
<reference evidence="5 6" key="1">
    <citation type="journal article" date="2013" name="Nature">
        <title>Insights into bilaterian evolution from three spiralian genomes.</title>
        <authorList>
            <person name="Simakov O."/>
            <person name="Marletaz F."/>
            <person name="Cho S.J."/>
            <person name="Edsinger-Gonzales E."/>
            <person name="Havlak P."/>
            <person name="Hellsten U."/>
            <person name="Kuo D.H."/>
            <person name="Larsson T."/>
            <person name="Lv J."/>
            <person name="Arendt D."/>
            <person name="Savage R."/>
            <person name="Osoegawa K."/>
            <person name="de Jong P."/>
            <person name="Grimwood J."/>
            <person name="Chapman J.A."/>
            <person name="Shapiro H."/>
            <person name="Aerts A."/>
            <person name="Otillar R.P."/>
            <person name="Terry A.Y."/>
            <person name="Boore J.L."/>
            <person name="Grigoriev I.V."/>
            <person name="Lindberg D.R."/>
            <person name="Seaver E.C."/>
            <person name="Weisblat D.A."/>
            <person name="Putnam N.H."/>
            <person name="Rokhsar D.S."/>
        </authorList>
    </citation>
    <scope>NUCLEOTIDE SEQUENCE [LARGE SCALE GENOMIC DNA]</scope>
</reference>
<gene>
    <name evidence="5" type="ORF">LOTGIDRAFT_158922</name>
</gene>
<dbReference type="Gene3D" id="1.25.40.20">
    <property type="entry name" value="Ankyrin repeat-containing domain"/>
    <property type="match status" value="2"/>
</dbReference>
<dbReference type="SMART" id="SM00248">
    <property type="entry name" value="ANK"/>
    <property type="match status" value="6"/>
</dbReference>
<dbReference type="GeneID" id="20237913"/>
<dbReference type="KEGG" id="lgi:LOTGIDRAFT_158922"/>
<dbReference type="PROSITE" id="PS50297">
    <property type="entry name" value="ANK_REP_REGION"/>
    <property type="match status" value="1"/>
</dbReference>
<protein>
    <submittedName>
        <fullName evidence="5">Uncharacterized protein</fullName>
    </submittedName>
</protein>
<dbReference type="PROSITE" id="PS50088">
    <property type="entry name" value="ANK_REPEAT"/>
    <property type="match status" value="1"/>
</dbReference>
<dbReference type="Proteomes" id="UP000030746">
    <property type="component" value="Unassembled WGS sequence"/>
</dbReference>
<feature type="compositionally biased region" description="Basic and acidic residues" evidence="4">
    <location>
        <begin position="7"/>
        <end position="20"/>
    </location>
</feature>
<dbReference type="InterPro" id="IPR002110">
    <property type="entry name" value="Ankyrin_rpt"/>
</dbReference>
<sequence>MKGSRKNTGEKETPSTKDSDSALTQHAYQLERHFGNVLNHVTVKRFAKDVAFHILENAALLKCSALKELVPKIKHRVNRATVLKVAMKYCLDSSLYRVNRTIEEKIECIQYLVSQGVNSEKFNYDSTLMYTLRMNDLELVRAMLEAKINNVNSGLPYLQYAIEQVPSAVDLLLEYGADPNMVSNHHYTTPLMYAISWVNNKSWWRSRHIHDTTADKQNEFPYSIVKKLLEAGANVNCADIEGNSPLDIIDYTQNDPTSPFNLKMEKARYKLNELLLKYGANVNLQNLRYKDTALHLAASGADIKSMKLLLEHGADVNKIDIEGDTVLHRLVKLKQRYTLYSWTWDGELDDEDEHLPDVTKFKDIVNLLVHYGANINMKDRAGFALVQCCYQRQCWDYVEVLLYMNCSLRGFQIEEIHVGEDAYQCDKCERGSHVVNESPDRQHHVAQILSEFGIQSLKCENIDYGRYPTLKVLCRQMIRDNLGTNIHKKLPLLKLPQYINNFILLHHFYS</sequence>
<dbReference type="InterPro" id="IPR036770">
    <property type="entry name" value="Ankyrin_rpt-contain_sf"/>
</dbReference>
<dbReference type="CTD" id="20237913"/>
<dbReference type="AlphaFoldDB" id="V4AVD4"/>
<evidence type="ECO:0000256" key="1">
    <source>
        <dbReference type="ARBA" id="ARBA00022737"/>
    </source>
</evidence>
<dbReference type="EMBL" id="KB201205">
    <property type="protein sequence ID" value="ESO98960.1"/>
    <property type="molecule type" value="Genomic_DNA"/>
</dbReference>
<dbReference type="PANTHER" id="PTHR24189">
    <property type="entry name" value="MYOTROPHIN"/>
    <property type="match status" value="1"/>
</dbReference>
<dbReference type="GO" id="GO:0005634">
    <property type="term" value="C:nucleus"/>
    <property type="evidence" value="ECO:0007669"/>
    <property type="project" value="TreeGrafter"/>
</dbReference>
<keyword evidence="1" id="KW-0677">Repeat</keyword>
<dbReference type="RefSeq" id="XP_009050581.1">
    <property type="nucleotide sequence ID" value="XM_009052333.1"/>
</dbReference>
<accession>V4AVD4</accession>
<evidence type="ECO:0000256" key="4">
    <source>
        <dbReference type="SAM" id="MobiDB-lite"/>
    </source>
</evidence>
<evidence type="ECO:0000313" key="5">
    <source>
        <dbReference type="EMBL" id="ESO98960.1"/>
    </source>
</evidence>
<proteinExistence type="predicted"/>
<keyword evidence="2 3" id="KW-0040">ANK repeat</keyword>
<keyword evidence="6" id="KW-1185">Reference proteome</keyword>
<evidence type="ECO:0000256" key="3">
    <source>
        <dbReference type="PROSITE-ProRule" id="PRU00023"/>
    </source>
</evidence>
<dbReference type="HOGENOM" id="CLU_534529_0_0_1"/>
<dbReference type="GO" id="GO:0005737">
    <property type="term" value="C:cytoplasm"/>
    <property type="evidence" value="ECO:0007669"/>
    <property type="project" value="TreeGrafter"/>
</dbReference>
<dbReference type="InterPro" id="IPR050745">
    <property type="entry name" value="Multifunctional_regulatory"/>
</dbReference>